<dbReference type="EMBL" id="GBRH01204559">
    <property type="protein sequence ID" value="JAD93336.1"/>
    <property type="molecule type" value="Transcribed_RNA"/>
</dbReference>
<reference evidence="1" key="2">
    <citation type="journal article" date="2015" name="Data Brief">
        <title>Shoot transcriptome of the giant reed, Arundo donax.</title>
        <authorList>
            <person name="Barrero R.A."/>
            <person name="Guerrero F.D."/>
            <person name="Moolhuijzen P."/>
            <person name="Goolsby J.A."/>
            <person name="Tidwell J."/>
            <person name="Bellgard S.E."/>
            <person name="Bellgard M.I."/>
        </authorList>
    </citation>
    <scope>NUCLEOTIDE SEQUENCE</scope>
    <source>
        <tissue evidence="1">Shoot tissue taken approximately 20 cm above the soil surface</tissue>
    </source>
</reference>
<name>A0A0A9DZV8_ARUDO</name>
<protein>
    <submittedName>
        <fullName evidence="1">Uncharacterized protein</fullName>
    </submittedName>
</protein>
<dbReference type="AlphaFoldDB" id="A0A0A9DZV8"/>
<evidence type="ECO:0000313" key="1">
    <source>
        <dbReference type="EMBL" id="JAD93336.1"/>
    </source>
</evidence>
<accession>A0A0A9DZV8</accession>
<reference evidence="1" key="1">
    <citation type="submission" date="2014-09" db="EMBL/GenBank/DDBJ databases">
        <authorList>
            <person name="Magalhaes I.L.F."/>
            <person name="Oliveira U."/>
            <person name="Santos F.R."/>
            <person name="Vidigal T.H.D.A."/>
            <person name="Brescovit A.D."/>
            <person name="Santos A.J."/>
        </authorList>
    </citation>
    <scope>NUCLEOTIDE SEQUENCE</scope>
    <source>
        <tissue evidence="1">Shoot tissue taken approximately 20 cm above the soil surface</tissue>
    </source>
</reference>
<sequence length="42" mass="4898">MGGFPSMLLGYLDGVLWSHYFLQILTRVSLYFNHPVTLPYHL</sequence>
<organism evidence="1">
    <name type="scientific">Arundo donax</name>
    <name type="common">Giant reed</name>
    <name type="synonym">Donax arundinaceus</name>
    <dbReference type="NCBI Taxonomy" id="35708"/>
    <lineage>
        <taxon>Eukaryota</taxon>
        <taxon>Viridiplantae</taxon>
        <taxon>Streptophyta</taxon>
        <taxon>Embryophyta</taxon>
        <taxon>Tracheophyta</taxon>
        <taxon>Spermatophyta</taxon>
        <taxon>Magnoliopsida</taxon>
        <taxon>Liliopsida</taxon>
        <taxon>Poales</taxon>
        <taxon>Poaceae</taxon>
        <taxon>PACMAD clade</taxon>
        <taxon>Arundinoideae</taxon>
        <taxon>Arundineae</taxon>
        <taxon>Arundo</taxon>
    </lineage>
</organism>
<proteinExistence type="predicted"/>